<evidence type="ECO:0000256" key="2">
    <source>
        <dbReference type="ARBA" id="ARBA00004120"/>
    </source>
</evidence>
<dbReference type="InterPro" id="IPR032714">
    <property type="entry name" value="DZIP1_N"/>
</dbReference>
<protein>
    <recommendedName>
        <fullName evidence="14">C2H2-type domain-containing protein</fullName>
    </recommendedName>
</protein>
<dbReference type="Gene3D" id="3.30.160.60">
    <property type="entry name" value="Classic Zinc Finger"/>
    <property type="match status" value="1"/>
</dbReference>
<dbReference type="GO" id="GO:0005737">
    <property type="term" value="C:cytoplasm"/>
    <property type="evidence" value="ECO:0007669"/>
    <property type="project" value="TreeGrafter"/>
</dbReference>
<dbReference type="InterPro" id="IPR058883">
    <property type="entry name" value="DZIP1_dom"/>
</dbReference>
<keyword evidence="8 12" id="KW-0175">Coiled coil</keyword>
<name>A0A9Q1B0Q3_9SAUR</name>
<evidence type="ECO:0000256" key="3">
    <source>
        <dbReference type="ARBA" id="ARBA00009131"/>
    </source>
</evidence>
<comment type="similarity">
    <text evidence="3">Belongs to the DZIP C2H2-type zinc-finger protein family.</text>
</comment>
<evidence type="ECO:0000256" key="5">
    <source>
        <dbReference type="ARBA" id="ARBA00022723"/>
    </source>
</evidence>
<dbReference type="GO" id="GO:0060271">
    <property type="term" value="P:cilium assembly"/>
    <property type="evidence" value="ECO:0007669"/>
    <property type="project" value="TreeGrafter"/>
</dbReference>
<dbReference type="Pfam" id="PF13815">
    <property type="entry name" value="Dzip-like_N"/>
    <property type="match status" value="1"/>
</dbReference>
<proteinExistence type="inferred from homology"/>
<comment type="subcellular location">
    <subcellularLocation>
        <location evidence="2">Cytoplasm</location>
        <location evidence="2">Cytoskeleton</location>
        <location evidence="2">Cilium basal body</location>
    </subcellularLocation>
    <subcellularLocation>
        <location evidence="1">Cytoplasm</location>
        <location evidence="1">Cytoskeleton</location>
        <location evidence="1">Microtubule organizing center</location>
        <location evidence="1">Centrosome</location>
        <location evidence="1">Centriole</location>
    </subcellularLocation>
</comment>
<keyword evidence="7" id="KW-0862">Zinc</keyword>
<keyword evidence="6 11" id="KW-0863">Zinc-finger</keyword>
<evidence type="ECO:0000256" key="9">
    <source>
        <dbReference type="ARBA" id="ARBA00023212"/>
    </source>
</evidence>
<dbReference type="PROSITE" id="PS00028">
    <property type="entry name" value="ZINC_FINGER_C2H2_1"/>
    <property type="match status" value="1"/>
</dbReference>
<evidence type="ECO:0000256" key="7">
    <source>
        <dbReference type="ARBA" id="ARBA00022833"/>
    </source>
</evidence>
<evidence type="ECO:0000256" key="11">
    <source>
        <dbReference type="PROSITE-ProRule" id="PRU00042"/>
    </source>
</evidence>
<dbReference type="InterPro" id="IPR051241">
    <property type="entry name" value="DZIP_RILPL"/>
</dbReference>
<evidence type="ECO:0000256" key="1">
    <source>
        <dbReference type="ARBA" id="ARBA00004114"/>
    </source>
</evidence>
<gene>
    <name evidence="15" type="ORF">JRQ81_018006</name>
</gene>
<evidence type="ECO:0000256" key="10">
    <source>
        <dbReference type="ARBA" id="ARBA00023273"/>
    </source>
</evidence>
<dbReference type="GO" id="GO:0008270">
    <property type="term" value="F:zinc ion binding"/>
    <property type="evidence" value="ECO:0007669"/>
    <property type="project" value="UniProtKB-KW"/>
</dbReference>
<feature type="region of interest" description="Disordered" evidence="13">
    <location>
        <begin position="512"/>
        <end position="544"/>
    </location>
</feature>
<dbReference type="SMART" id="SM00355">
    <property type="entry name" value="ZnF_C2H2"/>
    <property type="match status" value="1"/>
</dbReference>
<feature type="domain" description="C2H2-type" evidence="14">
    <location>
        <begin position="152"/>
        <end position="180"/>
    </location>
</feature>
<evidence type="ECO:0000256" key="4">
    <source>
        <dbReference type="ARBA" id="ARBA00022490"/>
    </source>
</evidence>
<dbReference type="InterPro" id="IPR013087">
    <property type="entry name" value="Znf_C2H2_type"/>
</dbReference>
<evidence type="ECO:0000259" key="14">
    <source>
        <dbReference type="PROSITE" id="PS50157"/>
    </source>
</evidence>
<keyword evidence="4" id="KW-0963">Cytoplasm</keyword>
<dbReference type="AlphaFoldDB" id="A0A9Q1B0Q3"/>
<dbReference type="OrthoDB" id="515971at2759"/>
<dbReference type="PANTHER" id="PTHR21502:SF8">
    <property type="entry name" value="CILIUM ASSEMBLY PROTEIN DZIP1L"/>
    <property type="match status" value="1"/>
</dbReference>
<dbReference type="Proteomes" id="UP001142489">
    <property type="component" value="Unassembled WGS sequence"/>
</dbReference>
<feature type="region of interest" description="Disordered" evidence="13">
    <location>
        <begin position="575"/>
        <end position="767"/>
    </location>
</feature>
<comment type="caution">
    <text evidence="15">The sequence shown here is derived from an EMBL/GenBank/DDBJ whole genome shotgun (WGS) entry which is preliminary data.</text>
</comment>
<feature type="compositionally biased region" description="Polar residues" evidence="13">
    <location>
        <begin position="529"/>
        <end position="544"/>
    </location>
</feature>
<reference evidence="15" key="1">
    <citation type="journal article" date="2023" name="DNA Res.">
        <title>Chromosome-level genome assembly of Phrynocephalus forsythii using third-generation DNA sequencing and Hi-C analysis.</title>
        <authorList>
            <person name="Qi Y."/>
            <person name="Zhao W."/>
            <person name="Zhao Y."/>
            <person name="Niu C."/>
            <person name="Cao S."/>
            <person name="Zhang Y."/>
        </authorList>
    </citation>
    <scope>NUCLEOTIDE SEQUENCE</scope>
    <source>
        <tissue evidence="15">Muscle</tissue>
    </source>
</reference>
<keyword evidence="16" id="KW-1185">Reference proteome</keyword>
<dbReference type="GO" id="GO:0005814">
    <property type="term" value="C:centriole"/>
    <property type="evidence" value="ECO:0007669"/>
    <property type="project" value="UniProtKB-SubCell"/>
</dbReference>
<dbReference type="GO" id="GO:0036064">
    <property type="term" value="C:ciliary basal body"/>
    <property type="evidence" value="ECO:0007669"/>
    <property type="project" value="TreeGrafter"/>
</dbReference>
<evidence type="ECO:0000256" key="12">
    <source>
        <dbReference type="SAM" id="Coils"/>
    </source>
</evidence>
<keyword evidence="10" id="KW-0966">Cell projection</keyword>
<feature type="coiled-coil region" evidence="12">
    <location>
        <begin position="313"/>
        <end position="358"/>
    </location>
</feature>
<evidence type="ECO:0000256" key="13">
    <source>
        <dbReference type="SAM" id="MobiDB-lite"/>
    </source>
</evidence>
<dbReference type="PANTHER" id="PTHR21502">
    <property type="entry name" value="ZINC FINGER PROTEIN DZIP1"/>
    <property type="match status" value="1"/>
</dbReference>
<keyword evidence="9" id="KW-0206">Cytoskeleton</keyword>
<evidence type="ECO:0000313" key="15">
    <source>
        <dbReference type="EMBL" id="KAJ7324986.1"/>
    </source>
</evidence>
<dbReference type="Pfam" id="PF25977">
    <property type="entry name" value="DZIP1"/>
    <property type="match status" value="1"/>
</dbReference>
<feature type="compositionally biased region" description="Low complexity" evidence="13">
    <location>
        <begin position="749"/>
        <end position="767"/>
    </location>
</feature>
<evidence type="ECO:0000256" key="6">
    <source>
        <dbReference type="ARBA" id="ARBA00022771"/>
    </source>
</evidence>
<sequence>MLPSPNVIPAFKFQLRRDTIDWRRFSAIDVDRVARELDLATLQENINSVTFCNLDAEKCPYCQQPVDPVLLKVLKMAQLTIEYLLHSQEYLSMSLAAQEQQQEAALENLKQLKQELDKQVEELKCVKEESRRRKKMIATQQLLLQAGANNYHKCQLCDKTFMNYSFLQAHMQRRHPEATAAEKEKKKQVAQMESEIDELKVKLKETQIQLETESQYRAQEAENIRQREEEENKRFERWKEEERTKFQKEMEDLRHLFLSEFKDISSRNSALEEKLHELQIKNTTVSNLGTLQDDESVEKQQWNKTQRELQGMKTKIEQQKMEWKWKLKELQKDYQREKEELKNENERLRASLSSDQWKMAELSKQQMVSLTSQLREQAKIIQSQEKTIKLLSSSKAREIQEVPKIDKTEETTEEELEGTLDKKKRILEVLRRNPNFLKQFRPILEETLEEKLTNMGVKPGTKGIPAQTYKHLRDVVKVQQQQKAQRFPRLLALRRKLELEVKKRIMLDETEERSFSGTFSAGQGKCQMSPRTPIQVKSSTPRMQQAELQPYVSELPKPAPRSKVISVASTVETPKLPSANQARISPPSSQHSAIHQPSTSPFTSEEDEEQNFASPKLAPFKTEIKLPRVAQVEESDWDSSETDSPKERGNTGRILSTAAPAHSETRVQSMAKNLEGTLTSPGRKPAGGVKLFPIETKETAKSSHPSKKLQFVDEDSDLDISSLEEVSQQLEAESKLKQQQSERGSGDFSAPRGTSSWGSSSTRAAAW</sequence>
<dbReference type="EMBL" id="JAPFRF010000008">
    <property type="protein sequence ID" value="KAJ7324986.1"/>
    <property type="molecule type" value="Genomic_DNA"/>
</dbReference>
<evidence type="ECO:0000313" key="16">
    <source>
        <dbReference type="Proteomes" id="UP001142489"/>
    </source>
</evidence>
<dbReference type="PROSITE" id="PS50157">
    <property type="entry name" value="ZINC_FINGER_C2H2_2"/>
    <property type="match status" value="1"/>
</dbReference>
<organism evidence="15 16">
    <name type="scientific">Phrynocephalus forsythii</name>
    <dbReference type="NCBI Taxonomy" id="171643"/>
    <lineage>
        <taxon>Eukaryota</taxon>
        <taxon>Metazoa</taxon>
        <taxon>Chordata</taxon>
        <taxon>Craniata</taxon>
        <taxon>Vertebrata</taxon>
        <taxon>Euteleostomi</taxon>
        <taxon>Lepidosauria</taxon>
        <taxon>Squamata</taxon>
        <taxon>Bifurcata</taxon>
        <taxon>Unidentata</taxon>
        <taxon>Episquamata</taxon>
        <taxon>Toxicofera</taxon>
        <taxon>Iguania</taxon>
        <taxon>Acrodonta</taxon>
        <taxon>Agamidae</taxon>
        <taxon>Agaminae</taxon>
        <taxon>Phrynocephalus</taxon>
    </lineage>
</organism>
<feature type="coiled-coil region" evidence="12">
    <location>
        <begin position="95"/>
        <end position="133"/>
    </location>
</feature>
<feature type="compositionally biased region" description="Polar residues" evidence="13">
    <location>
        <begin position="666"/>
        <end position="680"/>
    </location>
</feature>
<keyword evidence="5" id="KW-0479">Metal-binding</keyword>
<accession>A0A9Q1B0Q3</accession>
<feature type="compositionally biased region" description="Polar residues" evidence="13">
    <location>
        <begin position="575"/>
        <end position="603"/>
    </location>
</feature>
<evidence type="ECO:0000256" key="8">
    <source>
        <dbReference type="ARBA" id="ARBA00023054"/>
    </source>
</evidence>
<feature type="coiled-coil region" evidence="12">
    <location>
        <begin position="182"/>
        <end position="281"/>
    </location>
</feature>